<name>A0A078I1S8_BRANA</name>
<proteinExistence type="predicted"/>
<keyword evidence="2" id="KW-1185">Reference proteome</keyword>
<organism evidence="1 2">
    <name type="scientific">Brassica napus</name>
    <name type="common">Rape</name>
    <dbReference type="NCBI Taxonomy" id="3708"/>
    <lineage>
        <taxon>Eukaryota</taxon>
        <taxon>Viridiplantae</taxon>
        <taxon>Streptophyta</taxon>
        <taxon>Embryophyta</taxon>
        <taxon>Tracheophyta</taxon>
        <taxon>Spermatophyta</taxon>
        <taxon>Magnoliopsida</taxon>
        <taxon>eudicotyledons</taxon>
        <taxon>Gunneridae</taxon>
        <taxon>Pentapetalae</taxon>
        <taxon>rosids</taxon>
        <taxon>malvids</taxon>
        <taxon>Brassicales</taxon>
        <taxon>Brassicaceae</taxon>
        <taxon>Brassiceae</taxon>
        <taxon>Brassica</taxon>
    </lineage>
</organism>
<gene>
    <name evidence="1" type="primary">BnaCnng11860D</name>
    <name evidence="1" type="ORF">GSBRNA2T00080858001</name>
</gene>
<dbReference type="Proteomes" id="UP000028999">
    <property type="component" value="Unassembled WGS sequence"/>
</dbReference>
<protein>
    <submittedName>
        <fullName evidence="1">BnaCnng11860D protein</fullName>
    </submittedName>
</protein>
<dbReference type="AlphaFoldDB" id="A0A078I1S8"/>
<evidence type="ECO:0000313" key="1">
    <source>
        <dbReference type="EMBL" id="CDY44830.1"/>
    </source>
</evidence>
<sequence>MNLLPLQCNYWPQPLVPASLKRTGLWSMLHEFVLKHYRADESTLDEFTKWHTNRRSF</sequence>
<dbReference type="Gramene" id="CDY44830">
    <property type="protein sequence ID" value="CDY44830"/>
    <property type="gene ID" value="GSBRNA2T00080858001"/>
</dbReference>
<reference evidence="1 2" key="1">
    <citation type="journal article" date="2014" name="Science">
        <title>Plant genetics. Early allopolyploid evolution in the post-Neolithic Brassica napus oilseed genome.</title>
        <authorList>
            <person name="Chalhoub B."/>
            <person name="Denoeud F."/>
            <person name="Liu S."/>
            <person name="Parkin I.A."/>
            <person name="Tang H."/>
            <person name="Wang X."/>
            <person name="Chiquet J."/>
            <person name="Belcram H."/>
            <person name="Tong C."/>
            <person name="Samans B."/>
            <person name="Correa M."/>
            <person name="Da Silva C."/>
            <person name="Just J."/>
            <person name="Falentin C."/>
            <person name="Koh C.S."/>
            <person name="Le Clainche I."/>
            <person name="Bernard M."/>
            <person name="Bento P."/>
            <person name="Noel B."/>
            <person name="Labadie K."/>
            <person name="Alberti A."/>
            <person name="Charles M."/>
            <person name="Arnaud D."/>
            <person name="Guo H."/>
            <person name="Daviaud C."/>
            <person name="Alamery S."/>
            <person name="Jabbari K."/>
            <person name="Zhao M."/>
            <person name="Edger P.P."/>
            <person name="Chelaifa H."/>
            <person name="Tack D."/>
            <person name="Lassalle G."/>
            <person name="Mestiri I."/>
            <person name="Schnel N."/>
            <person name="Le Paslier M.C."/>
            <person name="Fan G."/>
            <person name="Renault V."/>
            <person name="Bayer P.E."/>
            <person name="Golicz A.A."/>
            <person name="Manoli S."/>
            <person name="Lee T.H."/>
            <person name="Thi V.H."/>
            <person name="Chalabi S."/>
            <person name="Hu Q."/>
            <person name="Fan C."/>
            <person name="Tollenaere R."/>
            <person name="Lu Y."/>
            <person name="Battail C."/>
            <person name="Shen J."/>
            <person name="Sidebottom C.H."/>
            <person name="Wang X."/>
            <person name="Canaguier A."/>
            <person name="Chauveau A."/>
            <person name="Berard A."/>
            <person name="Deniot G."/>
            <person name="Guan M."/>
            <person name="Liu Z."/>
            <person name="Sun F."/>
            <person name="Lim Y.P."/>
            <person name="Lyons E."/>
            <person name="Town C.D."/>
            <person name="Bancroft I."/>
            <person name="Wang X."/>
            <person name="Meng J."/>
            <person name="Ma J."/>
            <person name="Pires J.C."/>
            <person name="King G.J."/>
            <person name="Brunel D."/>
            <person name="Delourme R."/>
            <person name="Renard M."/>
            <person name="Aury J.M."/>
            <person name="Adams K.L."/>
            <person name="Batley J."/>
            <person name="Snowdon R.J."/>
            <person name="Tost J."/>
            <person name="Edwards D."/>
            <person name="Zhou Y."/>
            <person name="Hua W."/>
            <person name="Sharpe A.G."/>
            <person name="Paterson A.H."/>
            <person name="Guan C."/>
            <person name="Wincker P."/>
        </authorList>
    </citation>
    <scope>NUCLEOTIDE SEQUENCE [LARGE SCALE GENOMIC DNA]</scope>
    <source>
        <strain evidence="2">cv. Darmor-bzh</strain>
    </source>
</reference>
<dbReference type="PaxDb" id="3708-A0A078I1S8"/>
<dbReference type="EMBL" id="LK032602">
    <property type="protein sequence ID" value="CDY44830.1"/>
    <property type="molecule type" value="Genomic_DNA"/>
</dbReference>
<accession>A0A078I1S8</accession>
<evidence type="ECO:0000313" key="2">
    <source>
        <dbReference type="Proteomes" id="UP000028999"/>
    </source>
</evidence>